<dbReference type="Pfam" id="PF00814">
    <property type="entry name" value="TsaD"/>
    <property type="match status" value="1"/>
</dbReference>
<dbReference type="EMBL" id="SJFN01000020">
    <property type="protein sequence ID" value="TBW36413.1"/>
    <property type="molecule type" value="Genomic_DNA"/>
</dbReference>
<dbReference type="PANTHER" id="PTHR11735:SF11">
    <property type="entry name" value="TRNA THREONYLCARBAMOYLADENOSINE BIOSYNTHESIS PROTEIN TSAB"/>
    <property type="match status" value="1"/>
</dbReference>
<evidence type="ECO:0000313" key="2">
    <source>
        <dbReference type="EMBL" id="TBW36413.1"/>
    </source>
</evidence>
<keyword evidence="3" id="KW-1185">Reference proteome</keyword>
<protein>
    <submittedName>
        <fullName evidence="2">tRNA (Adenosine(37)-N6)-threonylcarbamoyltransferase complex dimerization subunit type 1 TsaB</fullName>
    </submittedName>
</protein>
<dbReference type="PANTHER" id="PTHR11735">
    <property type="entry name" value="TRNA N6-ADENOSINE THREONYLCARBAMOYLTRANSFERASE"/>
    <property type="match status" value="1"/>
</dbReference>
<dbReference type="InterPro" id="IPR022496">
    <property type="entry name" value="T6A_TsaB"/>
</dbReference>
<keyword evidence="2" id="KW-0808">Transferase</keyword>
<sequence>MILLAVDTALAACSAAVAHRDGEGVSVTARGEVIGRGHAERLMAVIAAATEAAGVTLAEVEAFAVTVGPGSFTGLRVGVAAVRGFALATGRPALAIGTLEALAAEAALARPGRSILAVLDARKDEVYVQSFDAAGAPLDAPAVATRTAAAARAVALDAVLIGSGALPIVALEPRLEIAGPQDFAAIETIAHLAFARFDAGAFVSPRPLYLRPPDAKPQTAARLARLTPTRPGEVRA</sequence>
<dbReference type="InterPro" id="IPR000905">
    <property type="entry name" value="Gcp-like_dom"/>
</dbReference>
<gene>
    <name evidence="2" type="primary">tsaB</name>
    <name evidence="2" type="ORF">EYW49_13785</name>
</gene>
<reference evidence="2 3" key="1">
    <citation type="submission" date="2019-02" db="EMBL/GenBank/DDBJ databases">
        <title>Siculibacillus lacustris gen. nov., sp. nov., a new rosette-forming bacterium isolated from a freshwater crater lake (Lake St. Ana, Romania).</title>
        <authorList>
            <person name="Felfoldi T."/>
            <person name="Marton Z."/>
            <person name="Szabo A."/>
            <person name="Mentes A."/>
            <person name="Boka K."/>
            <person name="Marialigeti K."/>
            <person name="Mathe I."/>
            <person name="Koncz M."/>
            <person name="Schumann P."/>
            <person name="Toth E."/>
        </authorList>
    </citation>
    <scope>NUCLEOTIDE SEQUENCE [LARGE SCALE GENOMIC DNA]</scope>
    <source>
        <strain evidence="2 3">SA-279</strain>
    </source>
</reference>
<dbReference type="Proteomes" id="UP000292781">
    <property type="component" value="Unassembled WGS sequence"/>
</dbReference>
<comment type="caution">
    <text evidence="2">The sequence shown here is derived from an EMBL/GenBank/DDBJ whole genome shotgun (WGS) entry which is preliminary data.</text>
</comment>
<dbReference type="GO" id="GO:0005829">
    <property type="term" value="C:cytosol"/>
    <property type="evidence" value="ECO:0007669"/>
    <property type="project" value="TreeGrafter"/>
</dbReference>
<dbReference type="OrthoDB" id="9809995at2"/>
<dbReference type="InterPro" id="IPR043129">
    <property type="entry name" value="ATPase_NBD"/>
</dbReference>
<dbReference type="Gene3D" id="3.30.420.40">
    <property type="match status" value="2"/>
</dbReference>
<dbReference type="RefSeq" id="WP_131310170.1">
    <property type="nucleotide sequence ID" value="NZ_SJFN01000020.1"/>
</dbReference>
<dbReference type="NCBIfam" id="TIGR03725">
    <property type="entry name" value="T6A_YeaZ"/>
    <property type="match status" value="1"/>
</dbReference>
<dbReference type="SUPFAM" id="SSF53067">
    <property type="entry name" value="Actin-like ATPase domain"/>
    <property type="match status" value="1"/>
</dbReference>
<dbReference type="GO" id="GO:0016740">
    <property type="term" value="F:transferase activity"/>
    <property type="evidence" value="ECO:0007669"/>
    <property type="project" value="UniProtKB-KW"/>
</dbReference>
<feature type="domain" description="Gcp-like" evidence="1">
    <location>
        <begin position="32"/>
        <end position="140"/>
    </location>
</feature>
<proteinExistence type="predicted"/>
<accession>A0A4Q9VLP4</accession>
<name>A0A4Q9VLP4_9HYPH</name>
<dbReference type="GO" id="GO:0002949">
    <property type="term" value="P:tRNA threonylcarbamoyladenosine modification"/>
    <property type="evidence" value="ECO:0007669"/>
    <property type="project" value="InterPro"/>
</dbReference>
<organism evidence="2 3">
    <name type="scientific">Siculibacillus lacustris</name>
    <dbReference type="NCBI Taxonomy" id="1549641"/>
    <lineage>
        <taxon>Bacteria</taxon>
        <taxon>Pseudomonadati</taxon>
        <taxon>Pseudomonadota</taxon>
        <taxon>Alphaproteobacteria</taxon>
        <taxon>Hyphomicrobiales</taxon>
        <taxon>Ancalomicrobiaceae</taxon>
        <taxon>Siculibacillus</taxon>
    </lineage>
</organism>
<evidence type="ECO:0000313" key="3">
    <source>
        <dbReference type="Proteomes" id="UP000292781"/>
    </source>
</evidence>
<dbReference type="AlphaFoldDB" id="A0A4Q9VLP4"/>
<evidence type="ECO:0000259" key="1">
    <source>
        <dbReference type="Pfam" id="PF00814"/>
    </source>
</evidence>